<keyword evidence="11" id="KW-0106">Calcium</keyword>
<evidence type="ECO:0000256" key="10">
    <source>
        <dbReference type="ARBA" id="ARBA00022553"/>
    </source>
</evidence>
<dbReference type="GO" id="GO:0005737">
    <property type="term" value="C:cytoplasm"/>
    <property type="evidence" value="ECO:0007669"/>
    <property type="project" value="UniProtKB-SubCell"/>
</dbReference>
<dbReference type="STRING" id="662367.SAMN05216167_102592"/>
<keyword evidence="20" id="KW-1185">Reference proteome</keyword>
<feature type="active site" description="Proton acceptor" evidence="15">
    <location>
        <position position="351"/>
    </location>
</feature>
<evidence type="ECO:0000256" key="12">
    <source>
        <dbReference type="ARBA" id="ARBA00023235"/>
    </source>
</evidence>
<evidence type="ECO:0000256" key="5">
    <source>
        <dbReference type="ARBA" id="ARBA00006206"/>
    </source>
</evidence>
<keyword evidence="10" id="KW-0597">Phosphoprotein</keyword>
<dbReference type="GO" id="GO:0004034">
    <property type="term" value="F:aldose 1-epimerase activity"/>
    <property type="evidence" value="ECO:0007669"/>
    <property type="project" value="UniProtKB-EC"/>
</dbReference>
<dbReference type="EC" id="5.1.3.3" evidence="7 14"/>
<evidence type="ECO:0000256" key="14">
    <source>
        <dbReference type="PIRNR" id="PIRNR005096"/>
    </source>
</evidence>
<dbReference type="InterPro" id="IPR008183">
    <property type="entry name" value="Aldose_1/G6P_1-epimerase"/>
</dbReference>
<accession>A0A1I1MQ15</accession>
<gene>
    <name evidence="19" type="ORF">SAMN05216167_102592</name>
</gene>
<dbReference type="InterPro" id="IPR047215">
    <property type="entry name" value="Galactose_mutarotase-like"/>
</dbReference>
<evidence type="ECO:0000313" key="20">
    <source>
        <dbReference type="Proteomes" id="UP000198598"/>
    </source>
</evidence>
<evidence type="ECO:0000256" key="1">
    <source>
        <dbReference type="ARBA" id="ARBA00001614"/>
    </source>
</evidence>
<dbReference type="Pfam" id="PF01263">
    <property type="entry name" value="Aldose_epim"/>
    <property type="match status" value="1"/>
</dbReference>
<dbReference type="FunFam" id="2.70.98.10:FF:000003">
    <property type="entry name" value="Aldose 1-epimerase"/>
    <property type="match status" value="1"/>
</dbReference>
<dbReference type="AlphaFoldDB" id="A0A1I1MQ15"/>
<evidence type="ECO:0000256" key="13">
    <source>
        <dbReference type="ARBA" id="ARBA00023277"/>
    </source>
</evidence>
<feature type="compositionally biased region" description="Basic and acidic residues" evidence="18">
    <location>
        <begin position="24"/>
        <end position="37"/>
    </location>
</feature>
<feature type="binding site" evidence="16">
    <location>
        <position position="286"/>
    </location>
    <ligand>
        <name>beta-D-galactose</name>
        <dbReference type="ChEBI" id="CHEBI:27667"/>
    </ligand>
</feature>
<evidence type="ECO:0000256" key="18">
    <source>
        <dbReference type="SAM" id="MobiDB-lite"/>
    </source>
</evidence>
<feature type="binding site" evidence="17">
    <location>
        <begin position="213"/>
        <end position="215"/>
    </location>
    <ligand>
        <name>beta-D-galactose</name>
        <dbReference type="ChEBI" id="CHEBI:27667"/>
    </ligand>
</feature>
<feature type="binding site" evidence="17">
    <location>
        <begin position="114"/>
        <end position="115"/>
    </location>
    <ligand>
        <name>beta-D-galactose</name>
        <dbReference type="ChEBI" id="CHEBI:27667"/>
    </ligand>
</feature>
<comment type="pathway">
    <text evidence="4 14">Carbohydrate metabolism; hexose metabolism.</text>
</comment>
<feature type="region of interest" description="Disordered" evidence="18">
    <location>
        <begin position="23"/>
        <end position="43"/>
    </location>
</feature>
<keyword evidence="12 14" id="KW-0413">Isomerase</keyword>
<name>A0A1I1MQ15_9BACT</name>
<proteinExistence type="inferred from homology"/>
<reference evidence="19 20" key="1">
    <citation type="submission" date="2016-10" db="EMBL/GenBank/DDBJ databases">
        <authorList>
            <person name="de Groot N.N."/>
        </authorList>
    </citation>
    <scope>NUCLEOTIDE SEQUENCE [LARGE SCALE GENOMIC DNA]</scope>
    <source>
        <strain evidence="19 20">DSM 26130</strain>
    </source>
</reference>
<dbReference type="NCBIfam" id="NF008277">
    <property type="entry name" value="PRK11055.1"/>
    <property type="match status" value="1"/>
</dbReference>
<dbReference type="InterPro" id="IPR011013">
    <property type="entry name" value="Gal_mutarotase_sf_dom"/>
</dbReference>
<comment type="cofactor">
    <cofactor evidence="2">
        <name>Ca(2+)</name>
        <dbReference type="ChEBI" id="CHEBI:29108"/>
    </cofactor>
</comment>
<dbReference type="InterPro" id="IPR015443">
    <property type="entry name" value="Aldose_1-epimerase"/>
</dbReference>
<comment type="catalytic activity">
    <reaction evidence="1 14">
        <text>alpha-D-glucose = beta-D-glucose</text>
        <dbReference type="Rhea" id="RHEA:10264"/>
        <dbReference type="ChEBI" id="CHEBI:15903"/>
        <dbReference type="ChEBI" id="CHEBI:17925"/>
        <dbReference type="EC" id="5.1.3.3"/>
    </reaction>
</comment>
<dbReference type="GO" id="GO:0033499">
    <property type="term" value="P:galactose catabolic process via UDP-galactose, Leloir pathway"/>
    <property type="evidence" value="ECO:0007669"/>
    <property type="project" value="TreeGrafter"/>
</dbReference>
<dbReference type="PANTHER" id="PTHR10091">
    <property type="entry name" value="ALDOSE-1-EPIMERASE"/>
    <property type="match status" value="1"/>
</dbReference>
<evidence type="ECO:0000256" key="6">
    <source>
        <dbReference type="ARBA" id="ARBA00011245"/>
    </source>
</evidence>
<keyword evidence="13 14" id="KW-0119">Carbohydrate metabolism</keyword>
<comment type="subcellular location">
    <subcellularLocation>
        <location evidence="3">Cytoplasm</location>
    </subcellularLocation>
</comment>
<dbReference type="OrthoDB" id="9779408at2"/>
<evidence type="ECO:0000256" key="3">
    <source>
        <dbReference type="ARBA" id="ARBA00004496"/>
    </source>
</evidence>
<feature type="active site" description="Proton donor" evidence="15">
    <location>
        <position position="213"/>
    </location>
</feature>
<dbReference type="PIRSF" id="PIRSF005096">
    <property type="entry name" value="GALM"/>
    <property type="match status" value="1"/>
</dbReference>
<dbReference type="GO" id="GO:0030246">
    <property type="term" value="F:carbohydrate binding"/>
    <property type="evidence" value="ECO:0007669"/>
    <property type="project" value="InterPro"/>
</dbReference>
<evidence type="ECO:0000313" key="19">
    <source>
        <dbReference type="EMBL" id="SFC85278.1"/>
    </source>
</evidence>
<dbReference type="GO" id="GO:0006006">
    <property type="term" value="P:glucose metabolic process"/>
    <property type="evidence" value="ECO:0007669"/>
    <property type="project" value="TreeGrafter"/>
</dbReference>
<comment type="subunit">
    <text evidence="6">Monomer.</text>
</comment>
<dbReference type="InterPro" id="IPR018052">
    <property type="entry name" value="Ald1_epimerase_CS"/>
</dbReference>
<dbReference type="InterPro" id="IPR014718">
    <property type="entry name" value="GH-type_carb-bd"/>
</dbReference>
<evidence type="ECO:0000256" key="9">
    <source>
        <dbReference type="ARBA" id="ARBA00022490"/>
    </source>
</evidence>
<keyword evidence="9" id="KW-0963">Cytoplasm</keyword>
<dbReference type="UniPathway" id="UPA00242"/>
<protein>
    <recommendedName>
        <fullName evidence="8 14">Aldose 1-epimerase</fullName>
        <ecNumber evidence="7 14">5.1.3.3</ecNumber>
    </recommendedName>
</protein>
<evidence type="ECO:0000256" key="16">
    <source>
        <dbReference type="PIRSR" id="PIRSR005096-2"/>
    </source>
</evidence>
<dbReference type="RefSeq" id="WP_093824686.1">
    <property type="nucleotide sequence ID" value="NZ_FOLQ01000002.1"/>
</dbReference>
<dbReference type="CDD" id="cd09019">
    <property type="entry name" value="galactose_mutarotase_like"/>
    <property type="match status" value="1"/>
</dbReference>
<evidence type="ECO:0000256" key="11">
    <source>
        <dbReference type="ARBA" id="ARBA00022837"/>
    </source>
</evidence>
<evidence type="ECO:0000256" key="2">
    <source>
        <dbReference type="ARBA" id="ARBA00001913"/>
    </source>
</evidence>
<evidence type="ECO:0000256" key="15">
    <source>
        <dbReference type="PIRSR" id="PIRSR005096-1"/>
    </source>
</evidence>
<organism evidence="19 20">
    <name type="scientific">Spirosoma endophyticum</name>
    <dbReference type="NCBI Taxonomy" id="662367"/>
    <lineage>
        <taxon>Bacteria</taxon>
        <taxon>Pseudomonadati</taxon>
        <taxon>Bacteroidota</taxon>
        <taxon>Cytophagia</taxon>
        <taxon>Cytophagales</taxon>
        <taxon>Cytophagaceae</taxon>
        <taxon>Spirosoma</taxon>
    </lineage>
</organism>
<sequence>MKLFPQLLSLALLTGTLTMNSCSSKKEKEASEEKPGIEKTAYGKLPDGQTADLFTLRNAAGMTAQITNYGGIIVSLTAPDKNGKFEDVTLGQDSLSSYVKNNPYFGALIGRYGNRIAKGKFTLDGKTYNLFINNFGNHLHGGKVGFDKVLWTATPVDGDEPALKLKYTSKDGEEGYPGNLTVEVTYTLQKDNALKIDYQATTDKPTVVNLTNHTYFNLTGGAKRDILDHVVSLNADRLIPVDKTLIPTGKLQDVANTPFDFTNPTVVGKRINDSTDTQIKYGGGYDHGWVLNGPADSLKLAATVYEPTSGRLMEVRTTEPAIQFYTGNFLDGTVTGREGFPYKKRYALCLETEHYPDSPNHPAFPTTTLRPGETYKSTTIYQFSTKKE</sequence>
<dbReference type="PROSITE" id="PS00545">
    <property type="entry name" value="ALDOSE_1_EPIMERASE"/>
    <property type="match status" value="1"/>
</dbReference>
<evidence type="ECO:0000256" key="4">
    <source>
        <dbReference type="ARBA" id="ARBA00005028"/>
    </source>
</evidence>
<dbReference type="Gene3D" id="2.70.98.10">
    <property type="match status" value="1"/>
</dbReference>
<comment type="similarity">
    <text evidence="5 14">Belongs to the aldose epimerase family.</text>
</comment>
<evidence type="ECO:0000256" key="17">
    <source>
        <dbReference type="PIRSR" id="PIRSR005096-3"/>
    </source>
</evidence>
<dbReference type="EMBL" id="FOLQ01000002">
    <property type="protein sequence ID" value="SFC85278.1"/>
    <property type="molecule type" value="Genomic_DNA"/>
</dbReference>
<evidence type="ECO:0000256" key="8">
    <source>
        <dbReference type="ARBA" id="ARBA00014165"/>
    </source>
</evidence>
<dbReference type="Proteomes" id="UP000198598">
    <property type="component" value="Unassembled WGS sequence"/>
</dbReference>
<dbReference type="PANTHER" id="PTHR10091:SF0">
    <property type="entry name" value="GALACTOSE MUTAROTASE"/>
    <property type="match status" value="1"/>
</dbReference>
<dbReference type="SUPFAM" id="SSF74650">
    <property type="entry name" value="Galactose mutarotase-like"/>
    <property type="match status" value="1"/>
</dbReference>
<evidence type="ECO:0000256" key="7">
    <source>
        <dbReference type="ARBA" id="ARBA00013185"/>
    </source>
</evidence>